<gene>
    <name evidence="2" type="ORF">QWZ12_01825</name>
</gene>
<keyword evidence="2" id="KW-0645">Protease</keyword>
<dbReference type="GO" id="GO:0008233">
    <property type="term" value="F:peptidase activity"/>
    <property type="evidence" value="ECO:0007669"/>
    <property type="project" value="UniProtKB-KW"/>
</dbReference>
<comment type="caution">
    <text evidence="2">The sequence shown here is derived from an EMBL/GenBank/DDBJ whole genome shotgun (WGS) entry which is preliminary data.</text>
</comment>
<evidence type="ECO:0000259" key="1">
    <source>
        <dbReference type="Pfam" id="PF10026"/>
    </source>
</evidence>
<keyword evidence="2" id="KW-0378">Hydrolase</keyword>
<protein>
    <submittedName>
        <fullName evidence="2">DUF2268 domain-containing putative Zn-dependent protease</fullName>
    </submittedName>
</protein>
<name>A0ABT8BDF9_9HYPH</name>
<organism evidence="2 3">
    <name type="scientific">Methylobacterium adhaesivum</name>
    <dbReference type="NCBI Taxonomy" id="333297"/>
    <lineage>
        <taxon>Bacteria</taxon>
        <taxon>Pseudomonadati</taxon>
        <taxon>Pseudomonadota</taxon>
        <taxon>Alphaproteobacteria</taxon>
        <taxon>Hyphomicrobiales</taxon>
        <taxon>Methylobacteriaceae</taxon>
        <taxon>Methylobacterium</taxon>
    </lineage>
</organism>
<evidence type="ECO:0000313" key="2">
    <source>
        <dbReference type="EMBL" id="MDN3589343.1"/>
    </source>
</evidence>
<feature type="domain" description="DUF2268" evidence="1">
    <location>
        <begin position="79"/>
        <end position="210"/>
    </location>
</feature>
<accession>A0ABT8BDF9</accession>
<reference evidence="3" key="1">
    <citation type="journal article" date="2019" name="Int. J. Syst. Evol. Microbiol.">
        <title>The Global Catalogue of Microorganisms (GCM) 10K type strain sequencing project: providing services to taxonomists for standard genome sequencing and annotation.</title>
        <authorList>
            <consortium name="The Broad Institute Genomics Platform"/>
            <consortium name="The Broad Institute Genome Sequencing Center for Infectious Disease"/>
            <person name="Wu L."/>
            <person name="Ma J."/>
        </authorList>
    </citation>
    <scope>NUCLEOTIDE SEQUENCE [LARGE SCALE GENOMIC DNA]</scope>
    <source>
        <strain evidence="3">CECT 7069</strain>
    </source>
</reference>
<dbReference type="InterPro" id="IPR018728">
    <property type="entry name" value="DUF2268"/>
</dbReference>
<dbReference type="EMBL" id="JAUFPX010000002">
    <property type="protein sequence ID" value="MDN3589343.1"/>
    <property type="molecule type" value="Genomic_DNA"/>
</dbReference>
<evidence type="ECO:0000313" key="3">
    <source>
        <dbReference type="Proteomes" id="UP001224644"/>
    </source>
</evidence>
<dbReference type="GO" id="GO:0006508">
    <property type="term" value="P:proteolysis"/>
    <property type="evidence" value="ECO:0007669"/>
    <property type="project" value="UniProtKB-KW"/>
</dbReference>
<keyword evidence="3" id="KW-1185">Reference proteome</keyword>
<dbReference type="RefSeq" id="WP_238223711.1">
    <property type="nucleotide sequence ID" value="NZ_BPQD01000007.1"/>
</dbReference>
<sequence>MTWTLHWLAAAGDLTPWREAVVSEIEIARRAVASVLPPGTIDILVQRDPDGVLPETGTGGYAHRSSLFTLTLDPENPNFEHSLSAGDVHRTVAHEVHHCLRMAGPGYGWTLGEALVSEGLAGQFVHHLFGTPPEPWECAVDDATLRARAPDAAALSACGYDHAAWFFGMGGWYPRWLGYTLGSRIAGDWVAATPDLAGETWVNVTADTVLAAARGRTLPAAGSANGCTV</sequence>
<dbReference type="Pfam" id="PF10026">
    <property type="entry name" value="DUF2268"/>
    <property type="match status" value="1"/>
</dbReference>
<proteinExistence type="predicted"/>
<dbReference type="Proteomes" id="UP001224644">
    <property type="component" value="Unassembled WGS sequence"/>
</dbReference>